<dbReference type="AlphaFoldDB" id="A0A0F7JZT9"/>
<keyword evidence="3" id="KW-1185">Reference proteome</keyword>
<proteinExistence type="predicted"/>
<feature type="transmembrane region" description="Helical" evidence="1">
    <location>
        <begin position="44"/>
        <end position="62"/>
    </location>
</feature>
<gene>
    <name evidence="2" type="ORF">AAY24_09000</name>
</gene>
<evidence type="ECO:0000313" key="3">
    <source>
        <dbReference type="Proteomes" id="UP000034410"/>
    </source>
</evidence>
<organism evidence="2 3">
    <name type="scientific">Sedimenticola thiotaurini</name>
    <dbReference type="NCBI Taxonomy" id="1543721"/>
    <lineage>
        <taxon>Bacteria</taxon>
        <taxon>Pseudomonadati</taxon>
        <taxon>Pseudomonadota</taxon>
        <taxon>Gammaproteobacteria</taxon>
        <taxon>Chromatiales</taxon>
        <taxon>Sedimenticolaceae</taxon>
        <taxon>Sedimenticola</taxon>
    </lineage>
</organism>
<keyword evidence="1" id="KW-0812">Transmembrane</keyword>
<protein>
    <submittedName>
        <fullName evidence="2">Protein nirD</fullName>
    </submittedName>
</protein>
<evidence type="ECO:0000313" key="2">
    <source>
        <dbReference type="EMBL" id="AKH20465.1"/>
    </source>
</evidence>
<evidence type="ECO:0000256" key="1">
    <source>
        <dbReference type="SAM" id="Phobius"/>
    </source>
</evidence>
<keyword evidence="1" id="KW-0472">Membrane</keyword>
<dbReference type="Proteomes" id="UP000034410">
    <property type="component" value="Chromosome"/>
</dbReference>
<dbReference type="OrthoDB" id="7067856at2"/>
<reference evidence="2 3" key="1">
    <citation type="journal article" date="2015" name="Genome Announc.">
        <title>Complete Genome Sequence of Sedimenticola thiotaurini Strain SIP-G1, a Polyphosphate- and Polyhydroxyalkanoate-Accumulating Sulfur-Oxidizing Gammaproteobacterium Isolated from Salt Marsh Sediments.</title>
        <authorList>
            <person name="Flood B.E."/>
            <person name="Jones D.S."/>
            <person name="Bailey J.V."/>
        </authorList>
    </citation>
    <scope>NUCLEOTIDE SEQUENCE [LARGE SCALE GENOMIC DNA]</scope>
    <source>
        <strain evidence="2 3">SIP-G1</strain>
    </source>
</reference>
<dbReference type="RefSeq" id="WP_046859400.1">
    <property type="nucleotide sequence ID" value="NZ_CP011412.1"/>
</dbReference>
<dbReference type="KEGG" id="seds:AAY24_09000"/>
<accession>A0A0F7JZT9</accession>
<dbReference type="EMBL" id="CP011412">
    <property type="protein sequence ID" value="AKH20465.1"/>
    <property type="molecule type" value="Genomic_DNA"/>
</dbReference>
<sequence>MGDTEVNCLYCGKKIDNDVAECPHCGAVSHFQTRGYRAGARPRFILFWIGLVLFCLFLVFWLPR</sequence>
<name>A0A0F7JZT9_9GAMM</name>
<keyword evidence="1" id="KW-1133">Transmembrane helix</keyword>